<name>A0A0R2KIU4_9LACO</name>
<accession>A0A0R2KIU4</accession>
<feature type="transmembrane region" description="Helical" evidence="1">
    <location>
        <begin position="115"/>
        <end position="136"/>
    </location>
</feature>
<comment type="caution">
    <text evidence="2">The sequence shown here is derived from an EMBL/GenBank/DDBJ whole genome shotgun (WGS) entry which is preliminary data.</text>
</comment>
<keyword evidence="1" id="KW-1133">Transmembrane helix</keyword>
<feature type="transmembrane region" description="Helical" evidence="1">
    <location>
        <begin position="12"/>
        <end position="33"/>
    </location>
</feature>
<organism evidence="2 3">
    <name type="scientific">Ligilactobacillus ceti DSM 22408</name>
    <dbReference type="NCBI Taxonomy" id="1122146"/>
    <lineage>
        <taxon>Bacteria</taxon>
        <taxon>Bacillati</taxon>
        <taxon>Bacillota</taxon>
        <taxon>Bacilli</taxon>
        <taxon>Lactobacillales</taxon>
        <taxon>Lactobacillaceae</taxon>
        <taxon>Ligilactobacillus</taxon>
    </lineage>
</organism>
<evidence type="ECO:0000256" key="1">
    <source>
        <dbReference type="SAM" id="Phobius"/>
    </source>
</evidence>
<dbReference type="PATRIC" id="fig|1122146.4.peg.18"/>
<keyword evidence="1" id="KW-0812">Transmembrane</keyword>
<evidence type="ECO:0008006" key="4">
    <source>
        <dbReference type="Google" id="ProtNLM"/>
    </source>
</evidence>
<keyword evidence="3" id="KW-1185">Reference proteome</keyword>
<feature type="transmembrane region" description="Helical" evidence="1">
    <location>
        <begin position="45"/>
        <end position="62"/>
    </location>
</feature>
<protein>
    <recommendedName>
        <fullName evidence="4">DUF3899 domain-containing protein</fullName>
    </recommendedName>
</protein>
<keyword evidence="1" id="KW-0472">Membrane</keyword>
<dbReference type="AlphaFoldDB" id="A0A0R2KIU4"/>
<gene>
    <name evidence="2" type="ORF">IV53_GL000016</name>
</gene>
<dbReference type="Proteomes" id="UP000051500">
    <property type="component" value="Unassembled WGS sequence"/>
</dbReference>
<dbReference type="EMBL" id="JQBZ01000016">
    <property type="protein sequence ID" value="KRN89299.1"/>
    <property type="molecule type" value="Genomic_DNA"/>
</dbReference>
<evidence type="ECO:0000313" key="3">
    <source>
        <dbReference type="Proteomes" id="UP000051500"/>
    </source>
</evidence>
<proteinExistence type="predicted"/>
<dbReference type="RefSeq" id="WP_027106492.1">
    <property type="nucleotide sequence ID" value="NZ_AUHP01000012.1"/>
</dbReference>
<reference evidence="2 3" key="1">
    <citation type="journal article" date="2015" name="Genome Announc.">
        <title>Expanding the biotechnology potential of lactobacilli through comparative genomics of 213 strains and associated genera.</title>
        <authorList>
            <person name="Sun Z."/>
            <person name="Harris H.M."/>
            <person name="McCann A."/>
            <person name="Guo C."/>
            <person name="Argimon S."/>
            <person name="Zhang W."/>
            <person name="Yang X."/>
            <person name="Jeffery I.B."/>
            <person name="Cooney J.C."/>
            <person name="Kagawa T.F."/>
            <person name="Liu W."/>
            <person name="Song Y."/>
            <person name="Salvetti E."/>
            <person name="Wrobel A."/>
            <person name="Rasinkangas P."/>
            <person name="Parkhill J."/>
            <person name="Rea M.C."/>
            <person name="O'Sullivan O."/>
            <person name="Ritari J."/>
            <person name="Douillard F.P."/>
            <person name="Paul Ross R."/>
            <person name="Yang R."/>
            <person name="Briner A.E."/>
            <person name="Felis G.E."/>
            <person name="de Vos W.M."/>
            <person name="Barrangou R."/>
            <person name="Klaenhammer T.R."/>
            <person name="Caufield P.W."/>
            <person name="Cui Y."/>
            <person name="Zhang H."/>
            <person name="O'Toole P.W."/>
        </authorList>
    </citation>
    <scope>NUCLEOTIDE SEQUENCE [LARGE SCALE GENOMIC DNA]</scope>
    <source>
        <strain evidence="2 3">DSM 22408</strain>
    </source>
</reference>
<evidence type="ECO:0000313" key="2">
    <source>
        <dbReference type="EMBL" id="KRN89299.1"/>
    </source>
</evidence>
<sequence length="141" mass="16364">MLFIKRKSNHKQGNIALTLASYYIGTDIILWLINRGFGIDQLPVIFLKLAIYALVTLGIGLIEERFGLDYFTTFYQLKTSQEISAFYAENKQKLQRDPQAPEQKAFLRRNKISNIALLLVTVLSLWAMFQVVWFSVRLLLF</sequence>